<dbReference type="Pfam" id="PF02469">
    <property type="entry name" value="Fasciclin"/>
    <property type="match status" value="1"/>
</dbReference>
<dbReference type="PROSITE" id="PS50213">
    <property type="entry name" value="FAS1"/>
    <property type="match status" value="2"/>
</dbReference>
<evidence type="ECO:0000313" key="2">
    <source>
        <dbReference type="EMBL" id="MFD2569423.1"/>
    </source>
</evidence>
<protein>
    <submittedName>
        <fullName evidence="2">Fasciclin domain-containing protein</fullName>
    </submittedName>
</protein>
<dbReference type="RefSeq" id="WP_381519150.1">
    <property type="nucleotide sequence ID" value="NZ_JBHULN010000001.1"/>
</dbReference>
<feature type="domain" description="FAS1" evidence="1">
    <location>
        <begin position="19"/>
        <end position="159"/>
    </location>
</feature>
<gene>
    <name evidence="2" type="ORF">ACFSUS_02185</name>
</gene>
<reference evidence="3" key="1">
    <citation type="journal article" date="2019" name="Int. J. Syst. Evol. Microbiol.">
        <title>The Global Catalogue of Microorganisms (GCM) 10K type strain sequencing project: providing services to taxonomists for standard genome sequencing and annotation.</title>
        <authorList>
            <consortium name="The Broad Institute Genomics Platform"/>
            <consortium name="The Broad Institute Genome Sequencing Center for Infectious Disease"/>
            <person name="Wu L."/>
            <person name="Ma J."/>
        </authorList>
    </citation>
    <scope>NUCLEOTIDE SEQUENCE [LARGE SCALE GENOMIC DNA]</scope>
    <source>
        <strain evidence="3">KCTC 42805</strain>
    </source>
</reference>
<proteinExistence type="predicted"/>
<dbReference type="SUPFAM" id="SSF82153">
    <property type="entry name" value="FAS1 domain"/>
    <property type="match status" value="1"/>
</dbReference>
<organism evidence="2 3">
    <name type="scientific">Spirosoma soli</name>
    <dbReference type="NCBI Taxonomy" id="1770529"/>
    <lineage>
        <taxon>Bacteria</taxon>
        <taxon>Pseudomonadati</taxon>
        <taxon>Bacteroidota</taxon>
        <taxon>Cytophagia</taxon>
        <taxon>Cytophagales</taxon>
        <taxon>Cytophagaceae</taxon>
        <taxon>Spirosoma</taxon>
    </lineage>
</organism>
<dbReference type="PANTHER" id="PTHR10900">
    <property type="entry name" value="PERIOSTIN-RELATED"/>
    <property type="match status" value="1"/>
</dbReference>
<evidence type="ECO:0000259" key="1">
    <source>
        <dbReference type="PROSITE" id="PS50213"/>
    </source>
</evidence>
<name>A0ABW5LXC2_9BACT</name>
<accession>A0ABW5LXC2</accession>
<sequence>MPATNGVIHIIDQVLTPPTVSVVDLAKANADLSLFVAAINQAGVQSNLTAITDKGITVFAPNNAAFKAAGYADEAAIKKADPKVLANLLNYHVLNYRAYSATFQDGADVVTAQGGSVRFNVSGGKVTITGKGNGTNAANITQGDLGTTNGVVHVIDRVLLP</sequence>
<dbReference type="EMBL" id="JBHULN010000001">
    <property type="protein sequence ID" value="MFD2569423.1"/>
    <property type="molecule type" value="Genomic_DNA"/>
</dbReference>
<feature type="domain" description="FAS1" evidence="1">
    <location>
        <begin position="1"/>
        <end position="15"/>
    </location>
</feature>
<dbReference type="InterPro" id="IPR000782">
    <property type="entry name" value="FAS1_domain"/>
</dbReference>
<dbReference type="SMART" id="SM00554">
    <property type="entry name" value="FAS1"/>
    <property type="match status" value="1"/>
</dbReference>
<comment type="caution">
    <text evidence="2">The sequence shown here is derived from an EMBL/GenBank/DDBJ whole genome shotgun (WGS) entry which is preliminary data.</text>
</comment>
<dbReference type="InterPro" id="IPR050904">
    <property type="entry name" value="Adhesion/Biosynth-related"/>
</dbReference>
<evidence type="ECO:0000313" key="3">
    <source>
        <dbReference type="Proteomes" id="UP001597469"/>
    </source>
</evidence>
<dbReference type="InterPro" id="IPR036378">
    <property type="entry name" value="FAS1_dom_sf"/>
</dbReference>
<keyword evidence="3" id="KW-1185">Reference proteome</keyword>
<dbReference type="PANTHER" id="PTHR10900:SF77">
    <property type="entry name" value="FI19380P1"/>
    <property type="match status" value="1"/>
</dbReference>
<dbReference type="Gene3D" id="2.30.180.10">
    <property type="entry name" value="FAS1 domain"/>
    <property type="match status" value="1"/>
</dbReference>
<dbReference type="Proteomes" id="UP001597469">
    <property type="component" value="Unassembled WGS sequence"/>
</dbReference>